<evidence type="ECO:0000313" key="3">
    <source>
        <dbReference type="EMBL" id="KAJ7198361.1"/>
    </source>
</evidence>
<dbReference type="Pfam" id="PF20152">
    <property type="entry name" value="DUF6534"/>
    <property type="match status" value="1"/>
</dbReference>
<dbReference type="Proteomes" id="UP001219525">
    <property type="component" value="Unassembled WGS sequence"/>
</dbReference>
<evidence type="ECO:0000259" key="2">
    <source>
        <dbReference type="Pfam" id="PF20152"/>
    </source>
</evidence>
<sequence>MSSFVSPTTPSPGATMVFIAATITGPTLLGILFNWGLMGVLAVQLYLFYENSKDRTAIKALVYGLALLDVLQTVMVTADAFHWFVYGFNDYIQLDEPFLNPWDVPVIDSVISLIVQAFYCWRIYIIRQGVFIPVLIVIVSITQFAAGIVTGVKNYQVGRLSLSSEHIVPETIWLAGGAVADVAIAGVMSWTLLSGRNNSPSAHNRTVLSRLIRLIVETNALTAGVAVVAIVLFWSLPDTALVSVPYTNCLLALFNNRTRLTAKSANSHDLVSLRVSPNSALNKTSSAHFESLQVHVVSQTDMSHESRMENGNIGENDPRLSLLQSRRALVSVSDIQPLG</sequence>
<keyword evidence="1" id="KW-0472">Membrane</keyword>
<feature type="transmembrane region" description="Helical" evidence="1">
    <location>
        <begin position="131"/>
        <end position="152"/>
    </location>
</feature>
<feature type="transmembrane region" description="Helical" evidence="1">
    <location>
        <begin position="172"/>
        <end position="193"/>
    </location>
</feature>
<keyword evidence="1" id="KW-1133">Transmembrane helix</keyword>
<protein>
    <recommendedName>
        <fullName evidence="2">DUF6534 domain-containing protein</fullName>
    </recommendedName>
</protein>
<dbReference type="InterPro" id="IPR045339">
    <property type="entry name" value="DUF6534"/>
</dbReference>
<gene>
    <name evidence="3" type="ORF">GGX14DRAFT_525857</name>
</gene>
<feature type="domain" description="DUF6534" evidence="2">
    <location>
        <begin position="178"/>
        <end position="258"/>
    </location>
</feature>
<feature type="transmembrane region" description="Helical" evidence="1">
    <location>
        <begin position="106"/>
        <end position="124"/>
    </location>
</feature>
<feature type="transmembrane region" description="Helical" evidence="1">
    <location>
        <begin position="16"/>
        <end position="49"/>
    </location>
</feature>
<reference evidence="3" key="1">
    <citation type="submission" date="2023-03" db="EMBL/GenBank/DDBJ databases">
        <title>Massive genome expansion in bonnet fungi (Mycena s.s.) driven by repeated elements and novel gene families across ecological guilds.</title>
        <authorList>
            <consortium name="Lawrence Berkeley National Laboratory"/>
            <person name="Harder C.B."/>
            <person name="Miyauchi S."/>
            <person name="Viragh M."/>
            <person name="Kuo A."/>
            <person name="Thoen E."/>
            <person name="Andreopoulos B."/>
            <person name="Lu D."/>
            <person name="Skrede I."/>
            <person name="Drula E."/>
            <person name="Henrissat B."/>
            <person name="Morin E."/>
            <person name="Kohler A."/>
            <person name="Barry K."/>
            <person name="LaButti K."/>
            <person name="Morin E."/>
            <person name="Salamov A."/>
            <person name="Lipzen A."/>
            <person name="Mereny Z."/>
            <person name="Hegedus B."/>
            <person name="Baldrian P."/>
            <person name="Stursova M."/>
            <person name="Weitz H."/>
            <person name="Taylor A."/>
            <person name="Grigoriev I.V."/>
            <person name="Nagy L.G."/>
            <person name="Martin F."/>
            <person name="Kauserud H."/>
        </authorList>
    </citation>
    <scope>NUCLEOTIDE SEQUENCE</scope>
    <source>
        <strain evidence="3">9144</strain>
    </source>
</reference>
<dbReference type="EMBL" id="JARJCW010000073">
    <property type="protein sequence ID" value="KAJ7198361.1"/>
    <property type="molecule type" value="Genomic_DNA"/>
</dbReference>
<proteinExistence type="predicted"/>
<keyword evidence="1" id="KW-0812">Transmembrane</keyword>
<dbReference type="PANTHER" id="PTHR40465">
    <property type="entry name" value="CHROMOSOME 1, WHOLE GENOME SHOTGUN SEQUENCE"/>
    <property type="match status" value="1"/>
</dbReference>
<feature type="transmembrane region" description="Helical" evidence="1">
    <location>
        <begin position="214"/>
        <end position="236"/>
    </location>
</feature>
<comment type="caution">
    <text evidence="3">The sequence shown here is derived from an EMBL/GenBank/DDBJ whole genome shotgun (WGS) entry which is preliminary data.</text>
</comment>
<name>A0AAD6UZL1_9AGAR</name>
<organism evidence="3 4">
    <name type="scientific">Mycena pura</name>
    <dbReference type="NCBI Taxonomy" id="153505"/>
    <lineage>
        <taxon>Eukaryota</taxon>
        <taxon>Fungi</taxon>
        <taxon>Dikarya</taxon>
        <taxon>Basidiomycota</taxon>
        <taxon>Agaricomycotina</taxon>
        <taxon>Agaricomycetes</taxon>
        <taxon>Agaricomycetidae</taxon>
        <taxon>Agaricales</taxon>
        <taxon>Marasmiineae</taxon>
        <taxon>Mycenaceae</taxon>
        <taxon>Mycena</taxon>
    </lineage>
</organism>
<accession>A0AAD6UZL1</accession>
<evidence type="ECO:0000256" key="1">
    <source>
        <dbReference type="SAM" id="Phobius"/>
    </source>
</evidence>
<keyword evidence="4" id="KW-1185">Reference proteome</keyword>
<dbReference type="PANTHER" id="PTHR40465:SF1">
    <property type="entry name" value="DUF6534 DOMAIN-CONTAINING PROTEIN"/>
    <property type="match status" value="1"/>
</dbReference>
<evidence type="ECO:0000313" key="4">
    <source>
        <dbReference type="Proteomes" id="UP001219525"/>
    </source>
</evidence>
<feature type="transmembrane region" description="Helical" evidence="1">
    <location>
        <begin position="61"/>
        <end position="86"/>
    </location>
</feature>
<dbReference type="AlphaFoldDB" id="A0AAD6UZL1"/>